<protein>
    <submittedName>
        <fullName evidence="2">Uncharacterized protein</fullName>
    </submittedName>
</protein>
<feature type="region of interest" description="Disordered" evidence="1">
    <location>
        <begin position="546"/>
        <end position="575"/>
    </location>
</feature>
<organism evidence="2 3">
    <name type="scientific">Fragilariopsis cylindrus CCMP1102</name>
    <dbReference type="NCBI Taxonomy" id="635003"/>
    <lineage>
        <taxon>Eukaryota</taxon>
        <taxon>Sar</taxon>
        <taxon>Stramenopiles</taxon>
        <taxon>Ochrophyta</taxon>
        <taxon>Bacillariophyta</taxon>
        <taxon>Bacillariophyceae</taxon>
        <taxon>Bacillariophycidae</taxon>
        <taxon>Bacillariales</taxon>
        <taxon>Bacillariaceae</taxon>
        <taxon>Fragilariopsis</taxon>
    </lineage>
</organism>
<dbReference type="Proteomes" id="UP000095751">
    <property type="component" value="Unassembled WGS sequence"/>
</dbReference>
<evidence type="ECO:0000256" key="1">
    <source>
        <dbReference type="SAM" id="MobiDB-lite"/>
    </source>
</evidence>
<proteinExistence type="predicted"/>
<feature type="region of interest" description="Disordered" evidence="1">
    <location>
        <begin position="1"/>
        <end position="67"/>
    </location>
</feature>
<reference evidence="2 3" key="1">
    <citation type="submission" date="2016-09" db="EMBL/GenBank/DDBJ databases">
        <title>Extensive genetic diversity and differential bi-allelic expression allows diatom success in the polar Southern Ocean.</title>
        <authorList>
            <consortium name="DOE Joint Genome Institute"/>
            <person name="Mock T."/>
            <person name="Otillar R.P."/>
            <person name="Strauss J."/>
            <person name="Dupont C."/>
            <person name="Frickenhaus S."/>
            <person name="Maumus F."/>
            <person name="Mcmullan M."/>
            <person name="Sanges R."/>
            <person name="Schmutz J."/>
            <person name="Toseland A."/>
            <person name="Valas R."/>
            <person name="Veluchamy A."/>
            <person name="Ward B.J."/>
            <person name="Allen A."/>
            <person name="Barry K."/>
            <person name="Falciatore A."/>
            <person name="Ferrante M."/>
            <person name="Fortunato A.E."/>
            <person name="Gloeckner G."/>
            <person name="Gruber A."/>
            <person name="Hipkin R."/>
            <person name="Janech M."/>
            <person name="Kroth P."/>
            <person name="Leese F."/>
            <person name="Lindquist E."/>
            <person name="Lyon B.R."/>
            <person name="Martin J."/>
            <person name="Mayer C."/>
            <person name="Parker M."/>
            <person name="Quesneville H."/>
            <person name="Raymond J."/>
            <person name="Uhlig C."/>
            <person name="Valentin K.U."/>
            <person name="Worden A.Z."/>
            <person name="Armbrust E.V."/>
            <person name="Bowler C."/>
            <person name="Green B."/>
            <person name="Moulton V."/>
            <person name="Van Oosterhout C."/>
            <person name="Grigoriev I."/>
        </authorList>
    </citation>
    <scope>NUCLEOTIDE SEQUENCE [LARGE SCALE GENOMIC DNA]</scope>
    <source>
        <strain evidence="2 3">CCMP1102</strain>
    </source>
</reference>
<dbReference type="InParanoid" id="A0A1E7FL29"/>
<keyword evidence="3" id="KW-1185">Reference proteome</keyword>
<evidence type="ECO:0000313" key="2">
    <source>
        <dbReference type="EMBL" id="OEU18879.1"/>
    </source>
</evidence>
<gene>
    <name evidence="2" type="ORF">FRACYDRAFT_237161</name>
</gene>
<feature type="compositionally biased region" description="Basic and acidic residues" evidence="1">
    <location>
        <begin position="29"/>
        <end position="40"/>
    </location>
</feature>
<accession>A0A1E7FL29</accession>
<name>A0A1E7FL29_9STRA</name>
<dbReference type="AlphaFoldDB" id="A0A1E7FL29"/>
<sequence length="786" mass="86933">MENSSRTSSRRRSSSSKNDRLAISTKDPAAMKKGDGDNARNHFTRSRKPRSATPRKTKKHRKESHLKIENVVEETELDISIDACATILSELDSRSYHRCLIQDASKITQKVLQPMSLPWTHKVKPVARNIPCDIDEMIDILTADDGLHTPYENGNFGFGQFETGRRIASQSIVSLANSSESFRSATRRSSDSGIIEYSTTMLPSTSYPPGDFSVAESSPLIKDDLVKGDTLLRCFEATQALKKRKIEQARGCTKQFKISVKVNSSSSRSSILTKSSLECQQHEDNNIDELSPDLLEAVLPIEVENGRKLSKTKAKLATEELGSYNGPVPTSVGSGKNANSRTAVGRTRLIWTSNKGPLDQPQRAVITSLITGHKIENGGHKRPRNILLRIKVDDKICRREEDCIKDTLLNAGMQLQATLDCDELVRTLFDVKSDSIKFPNNKDFVPPVIECVPDNSGPIHVVCTVPGIIKQSSVNPILKFAAARRSIPCCMVCWRSTDGGLEVKECTGCGLQVHIQCCLDTGLEIKNEWKCSVCCQQDKDQSATRIVKKSKRKSKPSSRLIDPLFESMSSPQRNDNSKVLQKEVKCDSCHLSGGAMSQIISDGEQIWIHETCRIWTGGERTSTNCTKTQVCALCGTNNTLSTASRFRRDPHPDQSLRKSGTSRCLVKCAAAGCHISVHPMCALVSSLSSQSIMESHQKEHGIPTENSLEKAKERDIELCTQYTLTFASVRGSVSGVRCPISLPIIFCGMHHPARERSFYGLYPGGKFMDIENTLKVPSFKEPEAIE</sequence>
<feature type="compositionally biased region" description="Basic residues" evidence="1">
    <location>
        <begin position="546"/>
        <end position="556"/>
    </location>
</feature>
<feature type="compositionally biased region" description="Basic residues" evidence="1">
    <location>
        <begin position="42"/>
        <end position="64"/>
    </location>
</feature>
<dbReference type="EMBL" id="KV784356">
    <property type="protein sequence ID" value="OEU18879.1"/>
    <property type="molecule type" value="Genomic_DNA"/>
</dbReference>
<dbReference type="OrthoDB" id="47526at2759"/>
<evidence type="ECO:0000313" key="3">
    <source>
        <dbReference type="Proteomes" id="UP000095751"/>
    </source>
</evidence>
<dbReference type="KEGG" id="fcy:FRACYDRAFT_237161"/>